<feature type="compositionally biased region" description="Pro residues" evidence="1">
    <location>
        <begin position="45"/>
        <end position="54"/>
    </location>
</feature>
<feature type="compositionally biased region" description="Polar residues" evidence="1">
    <location>
        <begin position="122"/>
        <end position="160"/>
    </location>
</feature>
<reference evidence="3" key="1">
    <citation type="submission" date="2016-11" db="UniProtKB">
        <authorList>
            <consortium name="WormBaseParasite"/>
        </authorList>
    </citation>
    <scope>IDENTIFICATION</scope>
</reference>
<feature type="compositionally biased region" description="Low complexity" evidence="1">
    <location>
        <begin position="33"/>
        <end position="44"/>
    </location>
</feature>
<dbReference type="WBParaSite" id="L893_g17253.t1">
    <property type="protein sequence ID" value="L893_g17253.t1"/>
    <property type="gene ID" value="L893_g17253"/>
</dbReference>
<protein>
    <submittedName>
        <fullName evidence="3">Uncharacterized protein</fullName>
    </submittedName>
</protein>
<evidence type="ECO:0000256" key="1">
    <source>
        <dbReference type="SAM" id="MobiDB-lite"/>
    </source>
</evidence>
<feature type="region of interest" description="Disordered" evidence="1">
    <location>
        <begin position="1"/>
        <end position="206"/>
    </location>
</feature>
<dbReference type="Proteomes" id="UP000095287">
    <property type="component" value="Unplaced"/>
</dbReference>
<proteinExistence type="predicted"/>
<feature type="compositionally biased region" description="Low complexity" evidence="1">
    <location>
        <begin position="185"/>
        <end position="202"/>
    </location>
</feature>
<dbReference type="AlphaFoldDB" id="A0A1I7YK65"/>
<keyword evidence="2" id="KW-1185">Reference proteome</keyword>
<name>A0A1I7YK65_9BILA</name>
<organism evidence="2 3">
    <name type="scientific">Steinernema glaseri</name>
    <dbReference type="NCBI Taxonomy" id="37863"/>
    <lineage>
        <taxon>Eukaryota</taxon>
        <taxon>Metazoa</taxon>
        <taxon>Ecdysozoa</taxon>
        <taxon>Nematoda</taxon>
        <taxon>Chromadorea</taxon>
        <taxon>Rhabditida</taxon>
        <taxon>Tylenchina</taxon>
        <taxon>Panagrolaimomorpha</taxon>
        <taxon>Strongyloidoidea</taxon>
        <taxon>Steinernematidae</taxon>
        <taxon>Steinernema</taxon>
    </lineage>
</organism>
<feature type="compositionally biased region" description="Polar residues" evidence="1">
    <location>
        <begin position="234"/>
        <end position="245"/>
    </location>
</feature>
<evidence type="ECO:0000313" key="3">
    <source>
        <dbReference type="WBParaSite" id="L893_g17253.t1"/>
    </source>
</evidence>
<feature type="compositionally biased region" description="Low complexity" evidence="1">
    <location>
        <begin position="11"/>
        <end position="25"/>
    </location>
</feature>
<feature type="compositionally biased region" description="Polar residues" evidence="1">
    <location>
        <begin position="88"/>
        <end position="97"/>
    </location>
</feature>
<feature type="compositionally biased region" description="Basic and acidic residues" evidence="1">
    <location>
        <begin position="223"/>
        <end position="233"/>
    </location>
</feature>
<evidence type="ECO:0000313" key="2">
    <source>
        <dbReference type="Proteomes" id="UP000095287"/>
    </source>
</evidence>
<feature type="region of interest" description="Disordered" evidence="1">
    <location>
        <begin position="218"/>
        <end position="289"/>
    </location>
</feature>
<accession>A0A1I7YK65</accession>
<sequence>MPPQAPGQWTQQSQPVRPQVQQQAPAPAPQPVQPIHQVQQVQQAHPPPQPPLQPQPQQIQPDKPSNVDLLSSLMDDPLGISHLPAPLTPSQSSTTRVVTVLDGPGPGETTNLPPPLAPNNAVSKCSPQEPTPAVVTTTQPLQHSAPTPQQVHSELSTPQLSVPEPSVFEQPSEPKVEPQPRPSASVLPIIQPSQSSSSLQSVEQHTLSMSTVTSVNYVAQPSEKTDKEIDNRNSMDLSSLLNPATFQIGPSDDTRFQKRLARNQFNQPLPPLDPSDPLNKLDANFFRKS</sequence>